<dbReference type="InterPro" id="IPR001818">
    <property type="entry name" value="Pept_M10_metallopeptidase"/>
</dbReference>
<evidence type="ECO:0000256" key="1">
    <source>
        <dbReference type="ARBA" id="ARBA00022670"/>
    </source>
</evidence>
<keyword evidence="5" id="KW-0732">Signal</keyword>
<name>A0A1H3MSS8_9PROT</name>
<evidence type="ECO:0000313" key="7">
    <source>
        <dbReference type="EMBL" id="SDY79686.1"/>
    </source>
</evidence>
<keyword evidence="1" id="KW-0645">Protease</keyword>
<dbReference type="Gene3D" id="3.40.390.10">
    <property type="entry name" value="Collagenase (Catalytic Domain)"/>
    <property type="match status" value="1"/>
</dbReference>
<evidence type="ECO:0000256" key="5">
    <source>
        <dbReference type="SAM" id="SignalP"/>
    </source>
</evidence>
<dbReference type="GO" id="GO:0004222">
    <property type="term" value="F:metalloendopeptidase activity"/>
    <property type="evidence" value="ECO:0007669"/>
    <property type="project" value="InterPro"/>
</dbReference>
<feature type="signal peptide" evidence="5">
    <location>
        <begin position="1"/>
        <end position="25"/>
    </location>
</feature>
<gene>
    <name evidence="7" type="ORF">SAMN05421881_10649</name>
</gene>
<keyword evidence="3" id="KW-0378">Hydrolase</keyword>
<evidence type="ECO:0000256" key="2">
    <source>
        <dbReference type="ARBA" id="ARBA00022723"/>
    </source>
</evidence>
<feature type="domain" description="Peptidase M10 metallopeptidase" evidence="6">
    <location>
        <begin position="141"/>
        <end position="168"/>
    </location>
</feature>
<reference evidence="7 8" key="1">
    <citation type="submission" date="2016-10" db="EMBL/GenBank/DDBJ databases">
        <authorList>
            <person name="de Groot N.N."/>
        </authorList>
    </citation>
    <scope>NUCLEOTIDE SEQUENCE [LARGE SCALE GENOMIC DNA]</scope>
    <source>
        <strain evidence="7 8">Nm1</strain>
    </source>
</reference>
<dbReference type="GO" id="GO:0008270">
    <property type="term" value="F:zinc ion binding"/>
    <property type="evidence" value="ECO:0007669"/>
    <property type="project" value="InterPro"/>
</dbReference>
<evidence type="ECO:0000256" key="3">
    <source>
        <dbReference type="ARBA" id="ARBA00022801"/>
    </source>
</evidence>
<dbReference type="AlphaFoldDB" id="A0A1H3MSS8"/>
<dbReference type="STRING" id="44576.SAMN05421881_10649"/>
<organism evidence="7 8">
    <name type="scientific">Nitrosomonas halophila</name>
    <dbReference type="NCBI Taxonomy" id="44576"/>
    <lineage>
        <taxon>Bacteria</taxon>
        <taxon>Pseudomonadati</taxon>
        <taxon>Pseudomonadota</taxon>
        <taxon>Betaproteobacteria</taxon>
        <taxon>Nitrosomonadales</taxon>
        <taxon>Nitrosomonadaceae</taxon>
        <taxon>Nitrosomonas</taxon>
    </lineage>
</organism>
<dbReference type="RefSeq" id="WP_176974032.1">
    <property type="nucleotide sequence ID" value="NZ_FNOY01000064.1"/>
</dbReference>
<accession>A0A1H3MSS8</accession>
<keyword evidence="4" id="KW-0862">Zinc</keyword>
<dbReference type="SUPFAM" id="SSF55486">
    <property type="entry name" value="Metalloproteases ('zincins'), catalytic domain"/>
    <property type="match status" value="1"/>
</dbReference>
<keyword evidence="2" id="KW-0479">Metal-binding</keyword>
<dbReference type="Proteomes" id="UP000198640">
    <property type="component" value="Unassembled WGS sequence"/>
</dbReference>
<dbReference type="GO" id="GO:0031012">
    <property type="term" value="C:extracellular matrix"/>
    <property type="evidence" value="ECO:0007669"/>
    <property type="project" value="InterPro"/>
</dbReference>
<evidence type="ECO:0000313" key="8">
    <source>
        <dbReference type="Proteomes" id="UP000198640"/>
    </source>
</evidence>
<proteinExistence type="predicted"/>
<protein>
    <submittedName>
        <fullName evidence="7">Matrixin</fullName>
    </submittedName>
</protein>
<sequence length="188" mass="20618">MKKFKVFFSVSAALLLMSVSGLLFAPPFDLGWRFGHSTIVARNLAPNWTTALGEAATQYNAAGNLSFSWGPSHLDPPYSGHVAFEEIDFGTDFVYGIAESYNVYGNLCHLGHCNTTNLKADFGHVKVNSRHNGAYSDYKRFLVLHEFGHILGMGHSSFCDSVMGSVSCWPVANNLTSIDQALIGSWYP</sequence>
<dbReference type="InterPro" id="IPR024079">
    <property type="entry name" value="MetalloPept_cat_dom_sf"/>
</dbReference>
<dbReference type="EMBL" id="FNOY01000064">
    <property type="protein sequence ID" value="SDY79686.1"/>
    <property type="molecule type" value="Genomic_DNA"/>
</dbReference>
<dbReference type="GO" id="GO:0006508">
    <property type="term" value="P:proteolysis"/>
    <property type="evidence" value="ECO:0007669"/>
    <property type="project" value="UniProtKB-KW"/>
</dbReference>
<keyword evidence="8" id="KW-1185">Reference proteome</keyword>
<feature type="chain" id="PRO_5011564260" evidence="5">
    <location>
        <begin position="26"/>
        <end position="188"/>
    </location>
</feature>
<dbReference type="Pfam" id="PF00413">
    <property type="entry name" value="Peptidase_M10"/>
    <property type="match status" value="1"/>
</dbReference>
<evidence type="ECO:0000256" key="4">
    <source>
        <dbReference type="ARBA" id="ARBA00022833"/>
    </source>
</evidence>
<evidence type="ECO:0000259" key="6">
    <source>
        <dbReference type="Pfam" id="PF00413"/>
    </source>
</evidence>